<dbReference type="PROSITE" id="PS51755">
    <property type="entry name" value="OMPR_PHOB"/>
    <property type="match status" value="1"/>
</dbReference>
<keyword evidence="2" id="KW-0902">Two-component regulatory system</keyword>
<name>A0A365Y491_9BACT</name>
<dbReference type="Gene3D" id="1.10.10.10">
    <property type="entry name" value="Winged helix-like DNA-binding domain superfamily/Winged helix DNA-binding domain"/>
    <property type="match status" value="1"/>
</dbReference>
<dbReference type="CDD" id="cd00383">
    <property type="entry name" value="trans_reg_C"/>
    <property type="match status" value="1"/>
</dbReference>
<evidence type="ECO:0000256" key="1">
    <source>
        <dbReference type="ARBA" id="ARBA00022553"/>
    </source>
</evidence>
<evidence type="ECO:0000256" key="5">
    <source>
        <dbReference type="ARBA" id="ARBA00023163"/>
    </source>
</evidence>
<comment type="caution">
    <text evidence="10">The sequence shown here is derived from an EMBL/GenBank/DDBJ whole genome shotgun (WGS) entry which is preliminary data.</text>
</comment>
<evidence type="ECO:0000256" key="6">
    <source>
        <dbReference type="PROSITE-ProRule" id="PRU00169"/>
    </source>
</evidence>
<dbReference type="InterPro" id="IPR001867">
    <property type="entry name" value="OmpR/PhoB-type_DNA-bd"/>
</dbReference>
<evidence type="ECO:0000259" key="9">
    <source>
        <dbReference type="PROSITE" id="PS51755"/>
    </source>
</evidence>
<evidence type="ECO:0000259" key="8">
    <source>
        <dbReference type="PROSITE" id="PS50110"/>
    </source>
</evidence>
<feature type="DNA-binding region" description="OmpR/PhoB-type" evidence="7">
    <location>
        <begin position="124"/>
        <end position="224"/>
    </location>
</feature>
<gene>
    <name evidence="10" type="ORF">DF182_12390</name>
</gene>
<evidence type="ECO:0000256" key="3">
    <source>
        <dbReference type="ARBA" id="ARBA00023015"/>
    </source>
</evidence>
<keyword evidence="11" id="KW-1185">Reference proteome</keyword>
<keyword evidence="5" id="KW-0804">Transcription</keyword>
<dbReference type="SMART" id="SM00862">
    <property type="entry name" value="Trans_reg_C"/>
    <property type="match status" value="1"/>
</dbReference>
<dbReference type="Gene3D" id="3.40.50.2300">
    <property type="match status" value="1"/>
</dbReference>
<dbReference type="PROSITE" id="PS50110">
    <property type="entry name" value="RESPONSE_REGULATORY"/>
    <property type="match status" value="1"/>
</dbReference>
<dbReference type="InterPro" id="IPR011006">
    <property type="entry name" value="CheY-like_superfamily"/>
</dbReference>
<dbReference type="InterPro" id="IPR036388">
    <property type="entry name" value="WH-like_DNA-bd_sf"/>
</dbReference>
<dbReference type="SMART" id="SM00448">
    <property type="entry name" value="REC"/>
    <property type="match status" value="1"/>
</dbReference>
<dbReference type="Gene3D" id="6.10.250.690">
    <property type="match status" value="1"/>
</dbReference>
<evidence type="ECO:0000313" key="10">
    <source>
        <dbReference type="EMBL" id="RBL93319.1"/>
    </source>
</evidence>
<dbReference type="SUPFAM" id="SSF52172">
    <property type="entry name" value="CheY-like"/>
    <property type="match status" value="1"/>
</dbReference>
<reference evidence="10 11" key="1">
    <citation type="submission" date="2018-05" db="EMBL/GenBank/DDBJ databases">
        <title>Chitinophaga sp. K3CV102501T nov., isolated from isolated from a monsoon evergreen broad-leaved forest soil.</title>
        <authorList>
            <person name="Lv Y."/>
        </authorList>
    </citation>
    <scope>NUCLEOTIDE SEQUENCE [LARGE SCALE GENOMIC DNA]</scope>
    <source>
        <strain evidence="10 11">GDMCC 1.1325</strain>
    </source>
</reference>
<dbReference type="GO" id="GO:0005829">
    <property type="term" value="C:cytosol"/>
    <property type="evidence" value="ECO:0007669"/>
    <property type="project" value="TreeGrafter"/>
</dbReference>
<feature type="domain" description="Response regulatory" evidence="8">
    <location>
        <begin position="2"/>
        <end position="116"/>
    </location>
</feature>
<evidence type="ECO:0000313" key="11">
    <source>
        <dbReference type="Proteomes" id="UP000253410"/>
    </source>
</evidence>
<dbReference type="GO" id="GO:0006355">
    <property type="term" value="P:regulation of DNA-templated transcription"/>
    <property type="evidence" value="ECO:0007669"/>
    <property type="project" value="InterPro"/>
</dbReference>
<dbReference type="InterPro" id="IPR001789">
    <property type="entry name" value="Sig_transdc_resp-reg_receiver"/>
</dbReference>
<dbReference type="Pfam" id="PF00486">
    <property type="entry name" value="Trans_reg_C"/>
    <property type="match status" value="1"/>
</dbReference>
<dbReference type="AlphaFoldDB" id="A0A365Y491"/>
<keyword evidence="1 6" id="KW-0597">Phosphoprotein</keyword>
<sequence>MKILIIEDEQELAQSIADYLAGENYLCEFAATFDEAVEKISIYEYDCILLDLMLPGGNGMAILEELKKQQKQEGVIIISAKGAMEDKIAGLQLGADDYLAKPFHLPELAARIYSVIRRKNFGNANTVIFNELKIDLPAKTVSVNEEPVPLTKKEFNLLLYFIGNKNRVISKMALAEHLSGDIADMLDNFDFVYAHIKNLKRKLTEAGAGNYLKTVYGTGYKWEV</sequence>
<dbReference type="PANTHER" id="PTHR48111">
    <property type="entry name" value="REGULATOR OF RPOS"/>
    <property type="match status" value="1"/>
</dbReference>
<dbReference type="EMBL" id="QFFJ01000001">
    <property type="protein sequence ID" value="RBL93319.1"/>
    <property type="molecule type" value="Genomic_DNA"/>
</dbReference>
<evidence type="ECO:0000256" key="7">
    <source>
        <dbReference type="PROSITE-ProRule" id="PRU01091"/>
    </source>
</evidence>
<dbReference type="GO" id="GO:0000976">
    <property type="term" value="F:transcription cis-regulatory region binding"/>
    <property type="evidence" value="ECO:0007669"/>
    <property type="project" value="TreeGrafter"/>
</dbReference>
<evidence type="ECO:0000256" key="2">
    <source>
        <dbReference type="ARBA" id="ARBA00023012"/>
    </source>
</evidence>
<feature type="domain" description="OmpR/PhoB-type" evidence="9">
    <location>
        <begin position="124"/>
        <end position="224"/>
    </location>
</feature>
<dbReference type="Proteomes" id="UP000253410">
    <property type="component" value="Unassembled WGS sequence"/>
</dbReference>
<evidence type="ECO:0000256" key="4">
    <source>
        <dbReference type="ARBA" id="ARBA00023125"/>
    </source>
</evidence>
<organism evidence="10 11">
    <name type="scientific">Chitinophaga flava</name>
    <dbReference type="NCBI Taxonomy" id="2259036"/>
    <lineage>
        <taxon>Bacteria</taxon>
        <taxon>Pseudomonadati</taxon>
        <taxon>Bacteroidota</taxon>
        <taxon>Chitinophagia</taxon>
        <taxon>Chitinophagales</taxon>
        <taxon>Chitinophagaceae</taxon>
        <taxon>Chitinophaga</taxon>
    </lineage>
</organism>
<dbReference type="OrthoDB" id="9790442at2"/>
<dbReference type="PANTHER" id="PTHR48111:SF22">
    <property type="entry name" value="REGULATOR OF RPOS"/>
    <property type="match status" value="1"/>
</dbReference>
<proteinExistence type="predicted"/>
<feature type="modified residue" description="4-aspartylphosphate" evidence="6">
    <location>
        <position position="51"/>
    </location>
</feature>
<keyword evidence="4 7" id="KW-0238">DNA-binding</keyword>
<dbReference type="GO" id="GO:0032993">
    <property type="term" value="C:protein-DNA complex"/>
    <property type="evidence" value="ECO:0007669"/>
    <property type="project" value="TreeGrafter"/>
</dbReference>
<dbReference type="GO" id="GO:0000156">
    <property type="term" value="F:phosphorelay response regulator activity"/>
    <property type="evidence" value="ECO:0007669"/>
    <property type="project" value="TreeGrafter"/>
</dbReference>
<protein>
    <submittedName>
        <fullName evidence="10">DNA-binding response regulator</fullName>
    </submittedName>
</protein>
<accession>A0A365Y491</accession>
<keyword evidence="3" id="KW-0805">Transcription regulation</keyword>
<dbReference type="InterPro" id="IPR039420">
    <property type="entry name" value="WalR-like"/>
</dbReference>
<dbReference type="Pfam" id="PF00072">
    <property type="entry name" value="Response_reg"/>
    <property type="match status" value="1"/>
</dbReference>
<dbReference type="RefSeq" id="WP_113615916.1">
    <property type="nucleotide sequence ID" value="NZ_QFFJ01000001.1"/>
</dbReference>